<comment type="caution">
    <text evidence="1">The sequence shown here is derived from an EMBL/GenBank/DDBJ whole genome shotgun (WGS) entry which is preliminary data.</text>
</comment>
<proteinExistence type="predicted"/>
<dbReference type="OrthoDB" id="5142101at2"/>
<dbReference type="Gene3D" id="3.30.700.10">
    <property type="entry name" value="Glycoprotein, Type 4 Pilin"/>
    <property type="match status" value="1"/>
</dbReference>
<gene>
    <name evidence="1" type="ORF">EBM89_13170</name>
</gene>
<reference evidence="1 2" key="1">
    <citation type="submission" date="2018-10" db="EMBL/GenBank/DDBJ databases">
        <title>Isolation, diversity and antifungal activity of actinobacteria from wheat.</title>
        <authorList>
            <person name="Han C."/>
        </authorList>
    </citation>
    <scope>NUCLEOTIDE SEQUENCE [LARGE SCALE GENOMIC DNA]</scope>
    <source>
        <strain evidence="1 2">NEAU-YY56</strain>
    </source>
</reference>
<dbReference type="AlphaFoldDB" id="A0A3M2J5T2"/>
<organism evidence="1 2">
    <name type="scientific">Cellulomonas triticagri</name>
    <dbReference type="NCBI Taxonomy" id="2483352"/>
    <lineage>
        <taxon>Bacteria</taxon>
        <taxon>Bacillati</taxon>
        <taxon>Actinomycetota</taxon>
        <taxon>Actinomycetes</taxon>
        <taxon>Micrococcales</taxon>
        <taxon>Cellulomonadaceae</taxon>
        <taxon>Cellulomonas</taxon>
    </lineage>
</organism>
<accession>A0A3M2J5T2</accession>
<keyword evidence="2" id="KW-1185">Reference proteome</keyword>
<protein>
    <recommendedName>
        <fullName evidence="3">Type II secretion system protein GspG C-terminal domain-containing protein</fullName>
    </recommendedName>
</protein>
<sequence length="193" mass="20504">MTEARRHRTRFVVLVAAMAVALLAALAGIVVPTLSGRGGADTLPTGDAKRVADLDRLAEALDRYHARHGGYPVSSGSCADGRFDSDAEIAFLHDLEREGAIEAVPRDPDGVTATADDCRAMYGAKHYLYYSNGTKFALVASVDDPDAVPDDAAGVHLADGDRAWFDGSALVDDWGWSRNVYVVSAPALTEVRG</sequence>
<evidence type="ECO:0000313" key="1">
    <source>
        <dbReference type="EMBL" id="RMI08769.1"/>
    </source>
</evidence>
<dbReference type="EMBL" id="RFFI01000072">
    <property type="protein sequence ID" value="RMI08769.1"/>
    <property type="molecule type" value="Genomic_DNA"/>
</dbReference>
<name>A0A3M2J5T2_9CELL</name>
<evidence type="ECO:0000313" key="2">
    <source>
        <dbReference type="Proteomes" id="UP000269289"/>
    </source>
</evidence>
<dbReference type="RefSeq" id="WP_122149879.1">
    <property type="nucleotide sequence ID" value="NZ_RFFI01000072.1"/>
</dbReference>
<evidence type="ECO:0008006" key="3">
    <source>
        <dbReference type="Google" id="ProtNLM"/>
    </source>
</evidence>
<dbReference type="Proteomes" id="UP000269289">
    <property type="component" value="Unassembled WGS sequence"/>
</dbReference>